<evidence type="ECO:0000256" key="2">
    <source>
        <dbReference type="ARBA" id="ARBA00010666"/>
    </source>
</evidence>
<dbReference type="GeneID" id="36568808"/>
<feature type="transmembrane region" description="Helical" evidence="8">
    <location>
        <begin position="580"/>
        <end position="602"/>
    </location>
</feature>
<sequence length="879" mass="100565">MLRPQIAIPAAPSRPSYTSTVDRALRLLLSFIIVGVIYRYCWIDASDPFKCSALLNKGTWLDPGRRWSSRAPFQNWQPPGCMMHEYKKDDIEACLHGRRLVFIGDSTTRQIFWAVAKKMDQERAEGEMTELLDHAQKGKDLEFTSDGVTVQFVWDPWLNSTGLERELQTFRADPPVPDEGEVDESAALILLGAPGLWYARHGQENFFRDFRTSIDSVIPYMDHAGSENGKLPSSRHFRSRNQSPNFLLLAPVQVPWYEALSPSREETITPEKIDLMNDYLQQVSAYSGADVIWSYSLMTFAGRAQYEESGLHVVDNVAHRKADVLLNLRCNAESAQKGDAFNRTCCSNYKQPNGLQWVILLVGMLLLPGVVFVRRKHLLRIGRLLPPAEVCSALAVLALVVCFCFYADRTQVFEKAHRQFRRGEFLTACLAVAVIGVFSIRKSETPASTSTVPQKKNDRGFLSQDQTAEWRGWMQAFILIYHYTRGSRTLWIYEIVRILIASYIFLTGFDHTLYFLKMDDYSLKRVAAVMLRYNLLSCLLPYMMQTDYLFYYLPPLISFWFLVTYFTLRVGYRNNSNLNFIFAKVIISAILTTAFTMIPGILEFVALLLKHSCGISWDATEWRSRTFLDMYIAYVGMIMAVLYHRRSQLDSGSIVPRHIINSLLRLTKTRNTLFTTVMVLASVILLPGFWVLTRRSPDQEDYNWWQPYISCVPILSFITLRNSHRVLRSYHSTTLAWLGRYSLDAYVLHPHIWLAGDGHGLLRLGLFNRWIDAAILTPAFLWVSWHAASASRTLSTWITAGCDPDAQDLDVAPPTHSPYPSLPGAQREEGTPSKTFRFSINDGSAPSWTAKLAEKLRTNLRWRLGLLGLMLWVGNLWYR</sequence>
<keyword evidence="3" id="KW-0808">Transferase</keyword>
<protein>
    <submittedName>
        <fullName evidence="11">Uncharacterized protein</fullName>
    </submittedName>
</protein>
<feature type="transmembrane region" description="Helical" evidence="8">
    <location>
        <begin position="490"/>
        <end position="509"/>
    </location>
</feature>
<feature type="transmembrane region" description="Helical" evidence="8">
    <location>
        <begin position="704"/>
        <end position="720"/>
    </location>
</feature>
<dbReference type="RefSeq" id="XP_024720743.1">
    <property type="nucleotide sequence ID" value="XM_024860727.1"/>
</dbReference>
<keyword evidence="5 8" id="KW-1133">Transmembrane helix</keyword>
<dbReference type="Proteomes" id="UP000241818">
    <property type="component" value="Unassembled WGS sequence"/>
</dbReference>
<evidence type="ECO:0000259" key="9">
    <source>
        <dbReference type="Pfam" id="PF07779"/>
    </source>
</evidence>
<name>A0A2T3B1F9_AMORE</name>
<evidence type="ECO:0000256" key="1">
    <source>
        <dbReference type="ARBA" id="ARBA00004141"/>
    </source>
</evidence>
<dbReference type="AlphaFoldDB" id="A0A2T3B1F9"/>
<feature type="transmembrane region" description="Helical" evidence="8">
    <location>
        <begin position="354"/>
        <end position="373"/>
    </location>
</feature>
<evidence type="ECO:0000256" key="8">
    <source>
        <dbReference type="SAM" id="Phobius"/>
    </source>
</evidence>
<organism evidence="11 12">
    <name type="scientific">Amorphotheca resinae ATCC 22711</name>
    <dbReference type="NCBI Taxonomy" id="857342"/>
    <lineage>
        <taxon>Eukaryota</taxon>
        <taxon>Fungi</taxon>
        <taxon>Dikarya</taxon>
        <taxon>Ascomycota</taxon>
        <taxon>Pezizomycotina</taxon>
        <taxon>Leotiomycetes</taxon>
        <taxon>Helotiales</taxon>
        <taxon>Amorphothecaceae</taxon>
        <taxon>Amorphotheca</taxon>
    </lineage>
</organism>
<dbReference type="EMBL" id="KZ679011">
    <property type="protein sequence ID" value="PSS18391.1"/>
    <property type="molecule type" value="Genomic_DNA"/>
</dbReference>
<evidence type="ECO:0000256" key="7">
    <source>
        <dbReference type="ARBA" id="ARBA00023180"/>
    </source>
</evidence>
<dbReference type="GO" id="GO:0016020">
    <property type="term" value="C:membrane"/>
    <property type="evidence" value="ECO:0007669"/>
    <property type="project" value="UniProtKB-SubCell"/>
</dbReference>
<dbReference type="GO" id="GO:0005794">
    <property type="term" value="C:Golgi apparatus"/>
    <property type="evidence" value="ECO:0007669"/>
    <property type="project" value="UniProtKB-ARBA"/>
</dbReference>
<dbReference type="PANTHER" id="PTHR13533">
    <property type="entry name" value="N-ACETYLNEURAMINATE 9-O-ACETYLTRANSFERASE"/>
    <property type="match status" value="1"/>
</dbReference>
<keyword evidence="4 8" id="KW-0812">Transmembrane</keyword>
<dbReference type="InterPro" id="IPR057106">
    <property type="entry name" value="NXPE4_C"/>
</dbReference>
<keyword evidence="12" id="KW-1185">Reference proteome</keyword>
<proteinExistence type="inferred from homology"/>
<evidence type="ECO:0000259" key="10">
    <source>
        <dbReference type="Pfam" id="PF24536"/>
    </source>
</evidence>
<reference evidence="11 12" key="1">
    <citation type="journal article" date="2018" name="New Phytol.">
        <title>Comparative genomics and transcriptomics depict ericoid mycorrhizal fungi as versatile saprotrophs and plant mutualists.</title>
        <authorList>
            <person name="Martino E."/>
            <person name="Morin E."/>
            <person name="Grelet G.A."/>
            <person name="Kuo A."/>
            <person name="Kohler A."/>
            <person name="Daghino S."/>
            <person name="Barry K.W."/>
            <person name="Cichocki N."/>
            <person name="Clum A."/>
            <person name="Dockter R.B."/>
            <person name="Hainaut M."/>
            <person name="Kuo R.C."/>
            <person name="LaButti K."/>
            <person name="Lindahl B.D."/>
            <person name="Lindquist E.A."/>
            <person name="Lipzen A."/>
            <person name="Khouja H.R."/>
            <person name="Magnuson J."/>
            <person name="Murat C."/>
            <person name="Ohm R.A."/>
            <person name="Singer S.W."/>
            <person name="Spatafora J.W."/>
            <person name="Wang M."/>
            <person name="Veneault-Fourrey C."/>
            <person name="Henrissat B."/>
            <person name="Grigoriev I.V."/>
            <person name="Martin F.M."/>
            <person name="Perotto S."/>
        </authorList>
    </citation>
    <scope>NUCLEOTIDE SEQUENCE [LARGE SCALE GENOMIC DNA]</scope>
    <source>
        <strain evidence="11 12">ATCC 22711</strain>
    </source>
</reference>
<feature type="domain" description="NXPE C-terminal" evidence="10">
    <location>
        <begin position="76"/>
        <end position="121"/>
    </location>
</feature>
<dbReference type="InParanoid" id="A0A2T3B1F9"/>
<feature type="domain" description="Cas1p 10 TM acyl transferase" evidence="9">
    <location>
        <begin position="342"/>
        <end position="798"/>
    </location>
</feature>
<feature type="transmembrane region" description="Helical" evidence="8">
    <location>
        <begin position="622"/>
        <end position="643"/>
    </location>
</feature>
<keyword evidence="7" id="KW-0325">Glycoprotein</keyword>
<feature type="transmembrane region" description="Helical" evidence="8">
    <location>
        <begin position="420"/>
        <end position="440"/>
    </location>
</feature>
<feature type="transmembrane region" description="Helical" evidence="8">
    <location>
        <begin position="385"/>
        <end position="408"/>
    </location>
</feature>
<feature type="transmembrane region" description="Helical" evidence="8">
    <location>
        <begin position="672"/>
        <end position="692"/>
    </location>
</feature>
<feature type="transmembrane region" description="Helical" evidence="8">
    <location>
        <begin position="860"/>
        <end position="878"/>
    </location>
</feature>
<dbReference type="InterPro" id="IPR012419">
    <property type="entry name" value="Cas1_AcylTrans_dom"/>
</dbReference>
<evidence type="ECO:0000256" key="4">
    <source>
        <dbReference type="ARBA" id="ARBA00022692"/>
    </source>
</evidence>
<feature type="transmembrane region" description="Helical" evidence="8">
    <location>
        <begin position="549"/>
        <end position="568"/>
    </location>
</feature>
<dbReference type="Pfam" id="PF07779">
    <property type="entry name" value="Cas1_AcylT"/>
    <property type="match status" value="1"/>
</dbReference>
<evidence type="ECO:0000313" key="11">
    <source>
        <dbReference type="EMBL" id="PSS18391.1"/>
    </source>
</evidence>
<dbReference type="GO" id="GO:0005975">
    <property type="term" value="P:carbohydrate metabolic process"/>
    <property type="evidence" value="ECO:0007669"/>
    <property type="project" value="UniProtKB-ARBA"/>
</dbReference>
<accession>A0A2T3B1F9</accession>
<dbReference type="Pfam" id="PF24536">
    <property type="entry name" value="NXPE4_C"/>
    <property type="match status" value="1"/>
</dbReference>
<evidence type="ECO:0000256" key="5">
    <source>
        <dbReference type="ARBA" id="ARBA00022989"/>
    </source>
</evidence>
<evidence type="ECO:0000256" key="3">
    <source>
        <dbReference type="ARBA" id="ARBA00022679"/>
    </source>
</evidence>
<dbReference type="OrthoDB" id="1932925at2759"/>
<evidence type="ECO:0000313" key="12">
    <source>
        <dbReference type="Proteomes" id="UP000241818"/>
    </source>
</evidence>
<gene>
    <name evidence="11" type="ORF">M430DRAFT_101611</name>
</gene>
<keyword evidence="6 8" id="KW-0472">Membrane</keyword>
<dbReference type="GO" id="GO:0016740">
    <property type="term" value="F:transferase activity"/>
    <property type="evidence" value="ECO:0007669"/>
    <property type="project" value="UniProtKB-KW"/>
</dbReference>
<comment type="similarity">
    <text evidence="2">Belongs to the PC-esterase family. CASD1 subfamily.</text>
</comment>
<dbReference type="PANTHER" id="PTHR13533:SF1">
    <property type="entry name" value="N-ACETYLNEURAMINATE 9-O-ACETYLTRANSFERASE"/>
    <property type="match status" value="1"/>
</dbReference>
<comment type="subcellular location">
    <subcellularLocation>
        <location evidence="1">Membrane</location>
        <topology evidence="1">Multi-pass membrane protein</topology>
    </subcellularLocation>
</comment>
<evidence type="ECO:0000256" key="6">
    <source>
        <dbReference type="ARBA" id="ARBA00023136"/>
    </source>
</evidence>